<dbReference type="RefSeq" id="WP_301234528.1">
    <property type="nucleotide sequence ID" value="NZ_QAIC01000037.1"/>
</dbReference>
<dbReference type="PROSITE" id="PS50297">
    <property type="entry name" value="ANK_REP_REGION"/>
    <property type="match status" value="1"/>
</dbReference>
<reference evidence="2" key="1">
    <citation type="submission" date="2018-04" db="EMBL/GenBank/DDBJ databases">
        <authorList>
            <person name="Jy Z."/>
        </authorList>
    </citation>
    <scope>NUCLEOTIDE SEQUENCE</scope>
    <source>
        <strain evidence="3">AS13</strain>
        <strain evidence="2">LA18</strain>
    </source>
</reference>
<dbReference type="InterPro" id="IPR002110">
    <property type="entry name" value="Ankyrin_rpt"/>
</dbReference>
<evidence type="ECO:0000313" key="2">
    <source>
        <dbReference type="EMBL" id="MDN4573663.1"/>
    </source>
</evidence>
<gene>
    <name evidence="2" type="ORF">DBA34_10375</name>
    <name evidence="3" type="ORF">DBB29_08755</name>
</gene>
<dbReference type="EMBL" id="QAID01000035">
    <property type="protein sequence ID" value="MDN4578205.1"/>
    <property type="molecule type" value="Genomic_DNA"/>
</dbReference>
<dbReference type="Proteomes" id="UP001172788">
    <property type="component" value="Unassembled WGS sequence"/>
</dbReference>
<organism evidence="2 5">
    <name type="scientific">Pandoraea cepalis</name>
    <dbReference type="NCBI Taxonomy" id="2508294"/>
    <lineage>
        <taxon>Bacteria</taxon>
        <taxon>Pseudomonadati</taxon>
        <taxon>Pseudomonadota</taxon>
        <taxon>Betaproteobacteria</taxon>
        <taxon>Burkholderiales</taxon>
        <taxon>Burkholderiaceae</taxon>
        <taxon>Pandoraea</taxon>
    </lineage>
</organism>
<comment type="caution">
    <text evidence="2">The sequence shown here is derived from an EMBL/GenBank/DDBJ whole genome shotgun (WGS) entry which is preliminary data.</text>
</comment>
<accession>A0AAW7MLL7</accession>
<dbReference type="InterPro" id="IPR036770">
    <property type="entry name" value="Ankyrin_rpt-contain_sf"/>
</dbReference>
<feature type="repeat" description="ANK" evidence="1">
    <location>
        <begin position="70"/>
        <end position="97"/>
    </location>
</feature>
<evidence type="ECO:0000313" key="4">
    <source>
        <dbReference type="Proteomes" id="UP001172788"/>
    </source>
</evidence>
<dbReference type="PROSITE" id="PS50088">
    <property type="entry name" value="ANK_REPEAT"/>
    <property type="match status" value="1"/>
</dbReference>
<dbReference type="Proteomes" id="UP001172791">
    <property type="component" value="Unassembled WGS sequence"/>
</dbReference>
<keyword evidence="1" id="KW-0040">ANK repeat</keyword>
<protein>
    <recommendedName>
        <fullName evidence="6">Ankyrin</fullName>
    </recommendedName>
</protein>
<dbReference type="Gene3D" id="1.25.40.20">
    <property type="entry name" value="Ankyrin repeat-containing domain"/>
    <property type="match status" value="1"/>
</dbReference>
<evidence type="ECO:0000313" key="3">
    <source>
        <dbReference type="EMBL" id="MDN4578205.1"/>
    </source>
</evidence>
<name>A0AAW7MLL7_9BURK</name>
<evidence type="ECO:0000313" key="5">
    <source>
        <dbReference type="Proteomes" id="UP001172791"/>
    </source>
</evidence>
<dbReference type="AlphaFoldDB" id="A0AAW7MLL7"/>
<evidence type="ECO:0008006" key="6">
    <source>
        <dbReference type="Google" id="ProtNLM"/>
    </source>
</evidence>
<sequence length="229" mass="24585">MSHRITTISPSFDGILAGLSADQCEAITARHEALLDAIVRRQQDRVISILAEPSPVPLVHISFGTPNNTSGLSALYSAALYGNCDAMRLLLAAGASLLGDIIMLGKGPFTLIDILRMSLDSTDLTRAQKKGMKAAIRLLEQASDERGEDAESMQASVKKDRKGRVTVTVVNKFSHDMLDYGRARKASDHAMQMPAVLRRVAELMTGKDLGDNVVFASAEAEPMGGAPLH</sequence>
<evidence type="ECO:0000256" key="1">
    <source>
        <dbReference type="PROSITE-ProRule" id="PRU00023"/>
    </source>
</evidence>
<proteinExistence type="predicted"/>
<dbReference type="EMBL" id="QAIC01000037">
    <property type="protein sequence ID" value="MDN4573663.1"/>
    <property type="molecule type" value="Genomic_DNA"/>
</dbReference>
<keyword evidence="4" id="KW-1185">Reference proteome</keyword>